<dbReference type="InterPro" id="IPR006311">
    <property type="entry name" value="TAT_signal"/>
</dbReference>
<dbReference type="EMBL" id="UINC01018369">
    <property type="protein sequence ID" value="SVA77106.1"/>
    <property type="molecule type" value="Genomic_DNA"/>
</dbReference>
<dbReference type="InterPro" id="IPR013022">
    <property type="entry name" value="Xyl_isomerase-like_TIM-brl"/>
</dbReference>
<dbReference type="SUPFAM" id="SSF51658">
    <property type="entry name" value="Xylose isomerase-like"/>
    <property type="match status" value="1"/>
</dbReference>
<dbReference type="InterPro" id="IPR036237">
    <property type="entry name" value="Xyl_isomerase-like_sf"/>
</dbReference>
<reference evidence="2" key="1">
    <citation type="submission" date="2018-05" db="EMBL/GenBank/DDBJ databases">
        <authorList>
            <person name="Lanie J.A."/>
            <person name="Ng W.-L."/>
            <person name="Kazmierczak K.M."/>
            <person name="Andrzejewski T.M."/>
            <person name="Davidsen T.M."/>
            <person name="Wayne K.J."/>
            <person name="Tettelin H."/>
            <person name="Glass J.I."/>
            <person name="Rusch D."/>
            <person name="Podicherti R."/>
            <person name="Tsui H.-C.T."/>
            <person name="Winkler M.E."/>
        </authorList>
    </citation>
    <scope>NUCLEOTIDE SEQUENCE</scope>
</reference>
<dbReference type="PROSITE" id="PS51318">
    <property type="entry name" value="TAT"/>
    <property type="match status" value="1"/>
</dbReference>
<feature type="domain" description="Xylose isomerase-like TIM barrel" evidence="1">
    <location>
        <begin position="134"/>
        <end position="299"/>
    </location>
</feature>
<sequence>MFPALGRIKLNTSKKQSLAKQIPSGRATLSRRHFLTATAIGSLSAGVIPSALAKPGFKLNYILSSSMYGTLPLTAIMPEVRKISASTIDIWPRVHGNQREQMEEMGHDKFTVLLKLHNVRLGCITRYDLGPFRLQSEMKLCAKLGGNLLVSGGSGPSGLEGNELKAAVKTFAEKMKLHVAAAEAAGVTIGIENHGNNLINTPDSLKWFAEFAPSKNIGVAMAPYHLETLGQTADDLARLIRSLGNRIVMFYAWQHGMGCHKKLPKEQELLQMPGRGKLDFTPMLQALKAVNYTGYTSIFMHPVPRGIPILPTSTETTAEINRARLYLKTCLDKA</sequence>
<dbReference type="Pfam" id="PF01261">
    <property type="entry name" value="AP_endonuc_2"/>
    <property type="match status" value="1"/>
</dbReference>
<proteinExistence type="predicted"/>
<dbReference type="Gene3D" id="3.20.20.150">
    <property type="entry name" value="Divalent-metal-dependent TIM barrel enzymes"/>
    <property type="match status" value="1"/>
</dbReference>
<accession>A0A381YJ48</accession>
<dbReference type="AlphaFoldDB" id="A0A381YJ48"/>
<name>A0A381YJ48_9ZZZZ</name>
<dbReference type="NCBIfam" id="TIGR01409">
    <property type="entry name" value="TAT_signal_seq"/>
    <property type="match status" value="1"/>
</dbReference>
<dbReference type="InterPro" id="IPR050312">
    <property type="entry name" value="IolE/XylAMocC-like"/>
</dbReference>
<dbReference type="PANTHER" id="PTHR12110">
    <property type="entry name" value="HYDROXYPYRUVATE ISOMERASE"/>
    <property type="match status" value="1"/>
</dbReference>
<evidence type="ECO:0000259" key="1">
    <source>
        <dbReference type="Pfam" id="PF01261"/>
    </source>
</evidence>
<organism evidence="2">
    <name type="scientific">marine metagenome</name>
    <dbReference type="NCBI Taxonomy" id="408172"/>
    <lineage>
        <taxon>unclassified sequences</taxon>
        <taxon>metagenomes</taxon>
        <taxon>ecological metagenomes</taxon>
    </lineage>
</organism>
<protein>
    <recommendedName>
        <fullName evidence="1">Xylose isomerase-like TIM barrel domain-containing protein</fullName>
    </recommendedName>
</protein>
<evidence type="ECO:0000313" key="2">
    <source>
        <dbReference type="EMBL" id="SVA77106.1"/>
    </source>
</evidence>
<gene>
    <name evidence="2" type="ORF">METZ01_LOCUS129960</name>
</gene>
<dbReference type="InterPro" id="IPR019546">
    <property type="entry name" value="TAT_signal_bac_arc"/>
</dbReference>